<name>A0A1V2UGZ7_ENTMU</name>
<dbReference type="Proteomes" id="UP000189299">
    <property type="component" value="Unassembled WGS sequence"/>
</dbReference>
<accession>A0A1V2UGZ7</accession>
<evidence type="ECO:0000313" key="1">
    <source>
        <dbReference type="EMBL" id="ONN42606.1"/>
    </source>
</evidence>
<comment type="caution">
    <text evidence="1">The sequence shown here is derived from an EMBL/GenBank/DDBJ whole genome shotgun (WGS) entry which is preliminary data.</text>
</comment>
<sequence length="88" mass="9919">MEIDQIIKEDILELISLAFLSKDGTTFERDGFSEEMLQPGVHKIEMATLILKKVKKCSFFSLTSIATCRIMTLKLSVATLKFVFSVTV</sequence>
<dbReference type="AlphaFoldDB" id="A0A1V2UGZ7"/>
<dbReference type="EMBL" id="MSTR01000009">
    <property type="protein sequence ID" value="ONN42606.1"/>
    <property type="molecule type" value="Genomic_DNA"/>
</dbReference>
<dbReference type="RefSeq" id="WP_062806121.1">
    <property type="nucleotide sequence ID" value="NZ_CABMMO010000009.1"/>
</dbReference>
<reference evidence="1 2" key="1">
    <citation type="submission" date="2016-12" db="EMBL/GenBank/DDBJ databases">
        <authorList>
            <person name="Song W.-J."/>
            <person name="Kurnit D.M."/>
        </authorList>
    </citation>
    <scope>NUCLEOTIDE SEQUENCE [LARGE SCALE GENOMIC DNA]</scope>
    <source>
        <strain evidence="1 2">CGB1038-1_S1</strain>
    </source>
</reference>
<protein>
    <submittedName>
        <fullName evidence="1">Uncharacterized protein</fullName>
    </submittedName>
</protein>
<proteinExistence type="predicted"/>
<gene>
    <name evidence="1" type="ORF">BTN92_10070</name>
</gene>
<evidence type="ECO:0000313" key="2">
    <source>
        <dbReference type="Proteomes" id="UP000189299"/>
    </source>
</evidence>
<organism evidence="1 2">
    <name type="scientific">Enterococcus mundtii</name>
    <dbReference type="NCBI Taxonomy" id="53346"/>
    <lineage>
        <taxon>Bacteria</taxon>
        <taxon>Bacillati</taxon>
        <taxon>Bacillota</taxon>
        <taxon>Bacilli</taxon>
        <taxon>Lactobacillales</taxon>
        <taxon>Enterococcaceae</taxon>
        <taxon>Enterococcus</taxon>
    </lineage>
</organism>